<name>A0AAD6P746_9ROSI</name>
<dbReference type="PANTHER" id="PTHR31286">
    <property type="entry name" value="GLYCINE-RICH CELL WALL STRUCTURAL PROTEIN 1.8-LIKE"/>
    <property type="match status" value="1"/>
</dbReference>
<keyword evidence="4" id="KW-1185">Reference proteome</keyword>
<dbReference type="InterPro" id="IPR040256">
    <property type="entry name" value="At4g02000-like"/>
</dbReference>
<organism evidence="3 4">
    <name type="scientific">Salix udensis</name>
    <dbReference type="NCBI Taxonomy" id="889485"/>
    <lineage>
        <taxon>Eukaryota</taxon>
        <taxon>Viridiplantae</taxon>
        <taxon>Streptophyta</taxon>
        <taxon>Embryophyta</taxon>
        <taxon>Tracheophyta</taxon>
        <taxon>Spermatophyta</taxon>
        <taxon>Magnoliopsida</taxon>
        <taxon>eudicotyledons</taxon>
        <taxon>Gunneridae</taxon>
        <taxon>Pentapetalae</taxon>
        <taxon>rosids</taxon>
        <taxon>fabids</taxon>
        <taxon>Malpighiales</taxon>
        <taxon>Salicaceae</taxon>
        <taxon>Saliceae</taxon>
        <taxon>Salix</taxon>
    </lineage>
</organism>
<sequence length="451" mass="50128">MQNTKEPPVTEPMAITKGIPTKKGLSGSLHATTGSAQQHATAPTWADKVRVTDSTTRHALEPIPQKPAGSSLKIPADMAMHSDAQWSKCMIGFFTGYKLPFHAVNTLAKKAWGSYGLERVLSMDDGFLVFRFREEEVVTDIIEKGPWMFGGKNIILQKWTPLFQFDRQKIQTISVPGSLERDRPLPLWTKQGLSMAASMIGKPLSCDEQTIHCRRMDYARICVELNASLPIVHHFDVVSSLSTEPQRVTVDYEWKPPRCEICSSFGHNCVKKKEQEDRGKKQEAGEGWCNATKKISHDKVTVGERGKDKSSLETQVPEPMVTPTIVHTQGQQPVETQECTKDIETLTCVPPREVTHLRQDESAPQLRQDESATQQSQNESSSNLSHTESRVREPQEKLPKAAKGKHIQIEGEEVNSVPKAPSEGHASTSQRSPPVSKKKKGGKKKREAGGL</sequence>
<evidence type="ECO:0000313" key="3">
    <source>
        <dbReference type="EMBL" id="KAJ6418451.1"/>
    </source>
</evidence>
<proteinExistence type="predicted"/>
<gene>
    <name evidence="3" type="ORF">OIU84_001754</name>
</gene>
<dbReference type="PANTHER" id="PTHR31286:SF99">
    <property type="entry name" value="DUF4283 DOMAIN-CONTAINING PROTEIN"/>
    <property type="match status" value="1"/>
</dbReference>
<evidence type="ECO:0000313" key="4">
    <source>
        <dbReference type="Proteomes" id="UP001162972"/>
    </source>
</evidence>
<dbReference type="EMBL" id="JAPFFJ010000010">
    <property type="protein sequence ID" value="KAJ6418451.1"/>
    <property type="molecule type" value="Genomic_DNA"/>
</dbReference>
<reference evidence="3 4" key="1">
    <citation type="journal article" date="2023" name="Int. J. Mol. Sci.">
        <title>De Novo Assembly and Annotation of 11 Diverse Shrub Willow (Salix) Genomes Reveals Novel Gene Organization in Sex-Linked Regions.</title>
        <authorList>
            <person name="Hyden B."/>
            <person name="Feng K."/>
            <person name="Yates T.B."/>
            <person name="Jawdy S."/>
            <person name="Cereghino C."/>
            <person name="Smart L.B."/>
            <person name="Muchero W."/>
        </authorList>
    </citation>
    <scope>NUCLEOTIDE SEQUENCE [LARGE SCALE GENOMIC DNA]</scope>
    <source>
        <tissue evidence="3">Shoot tip</tissue>
    </source>
</reference>
<dbReference type="Proteomes" id="UP001162972">
    <property type="component" value="Chromosome 12"/>
</dbReference>
<feature type="compositionally biased region" description="Polar residues" evidence="1">
    <location>
        <begin position="29"/>
        <end position="41"/>
    </location>
</feature>
<feature type="region of interest" description="Disordered" evidence="1">
    <location>
        <begin position="350"/>
        <end position="451"/>
    </location>
</feature>
<comment type="caution">
    <text evidence="3">The sequence shown here is derived from an EMBL/GenBank/DDBJ whole genome shotgun (WGS) entry which is preliminary data.</text>
</comment>
<evidence type="ECO:0000259" key="2">
    <source>
        <dbReference type="Pfam" id="PF14111"/>
    </source>
</evidence>
<feature type="compositionally biased region" description="Low complexity" evidence="1">
    <location>
        <begin position="371"/>
        <end position="385"/>
    </location>
</feature>
<accession>A0AAD6P746</accession>
<dbReference type="AlphaFoldDB" id="A0AAD6P746"/>
<evidence type="ECO:0000256" key="1">
    <source>
        <dbReference type="SAM" id="MobiDB-lite"/>
    </source>
</evidence>
<feature type="region of interest" description="Disordered" evidence="1">
    <location>
        <begin position="1"/>
        <end position="71"/>
    </location>
</feature>
<protein>
    <recommendedName>
        <fullName evidence="2">DUF4283 domain-containing protein</fullName>
    </recommendedName>
</protein>
<feature type="domain" description="DUF4283" evidence="2">
    <location>
        <begin position="84"/>
        <end position="166"/>
    </location>
</feature>
<feature type="compositionally biased region" description="Basic and acidic residues" evidence="1">
    <location>
        <begin position="47"/>
        <end position="60"/>
    </location>
</feature>
<dbReference type="Pfam" id="PF14111">
    <property type="entry name" value="DUF4283"/>
    <property type="match status" value="1"/>
</dbReference>
<dbReference type="InterPro" id="IPR025558">
    <property type="entry name" value="DUF4283"/>
</dbReference>
<feature type="compositionally biased region" description="Basic and acidic residues" evidence="1">
    <location>
        <begin position="387"/>
        <end position="399"/>
    </location>
</feature>
<feature type="compositionally biased region" description="Basic residues" evidence="1">
    <location>
        <begin position="436"/>
        <end position="451"/>
    </location>
</feature>